<sequence length="233" mass="27196">MRSKDIPFQFRLGPDIQIQEYKYKPYNSYKPYNTYHEYKKVHLYERVRESNLKTKNGPDYPIKEYKWTDKKPLYTGVYGDRWRKKQREESKDISSKKEKAKKPISTKVQMNRHVPKQPVPLPPIAAQPSRAVQAPNKQQFPLDKFDNSTNKNEVVHVHDAVGTGSDSRDAYFPRAAGNRALLLSARAKSGFLEEIQSKVLFTPTSSHISPRYQMPICTCRNCKLEKYLQSRNI</sequence>
<dbReference type="AlphaFoldDB" id="A0ABD3Y110"/>
<feature type="compositionally biased region" description="Basic and acidic residues" evidence="1">
    <location>
        <begin position="86"/>
        <end position="97"/>
    </location>
</feature>
<name>A0ABD3Y110_SINWO</name>
<evidence type="ECO:0000313" key="2">
    <source>
        <dbReference type="EMBL" id="KAL3891465.1"/>
    </source>
</evidence>
<comment type="caution">
    <text evidence="2">The sequence shown here is derived from an EMBL/GenBank/DDBJ whole genome shotgun (WGS) entry which is preliminary data.</text>
</comment>
<keyword evidence="3" id="KW-1185">Reference proteome</keyword>
<evidence type="ECO:0000256" key="1">
    <source>
        <dbReference type="SAM" id="MobiDB-lite"/>
    </source>
</evidence>
<dbReference type="EMBL" id="JBJQND010000001">
    <property type="protein sequence ID" value="KAL3891465.1"/>
    <property type="molecule type" value="Genomic_DNA"/>
</dbReference>
<feature type="region of interest" description="Disordered" evidence="1">
    <location>
        <begin position="84"/>
        <end position="105"/>
    </location>
</feature>
<proteinExistence type="predicted"/>
<accession>A0ABD3Y110</accession>
<evidence type="ECO:0008006" key="4">
    <source>
        <dbReference type="Google" id="ProtNLM"/>
    </source>
</evidence>
<organism evidence="2 3">
    <name type="scientific">Sinanodonta woodiana</name>
    <name type="common">Chinese pond mussel</name>
    <name type="synonym">Anodonta woodiana</name>
    <dbReference type="NCBI Taxonomy" id="1069815"/>
    <lineage>
        <taxon>Eukaryota</taxon>
        <taxon>Metazoa</taxon>
        <taxon>Spiralia</taxon>
        <taxon>Lophotrochozoa</taxon>
        <taxon>Mollusca</taxon>
        <taxon>Bivalvia</taxon>
        <taxon>Autobranchia</taxon>
        <taxon>Heteroconchia</taxon>
        <taxon>Palaeoheterodonta</taxon>
        <taxon>Unionida</taxon>
        <taxon>Unionoidea</taxon>
        <taxon>Unionidae</taxon>
        <taxon>Unioninae</taxon>
        <taxon>Sinanodonta</taxon>
    </lineage>
</organism>
<reference evidence="2 3" key="1">
    <citation type="submission" date="2024-11" db="EMBL/GenBank/DDBJ databases">
        <title>Chromosome-level genome assembly of the freshwater bivalve Anodonta woodiana.</title>
        <authorList>
            <person name="Chen X."/>
        </authorList>
    </citation>
    <scope>NUCLEOTIDE SEQUENCE [LARGE SCALE GENOMIC DNA]</scope>
    <source>
        <strain evidence="2">MN2024</strain>
        <tissue evidence="2">Gills</tissue>
    </source>
</reference>
<protein>
    <recommendedName>
        <fullName evidence="4">STOP protein</fullName>
    </recommendedName>
</protein>
<evidence type="ECO:0000313" key="3">
    <source>
        <dbReference type="Proteomes" id="UP001634394"/>
    </source>
</evidence>
<dbReference type="Proteomes" id="UP001634394">
    <property type="component" value="Unassembled WGS sequence"/>
</dbReference>
<gene>
    <name evidence="2" type="ORF">ACJMK2_003727</name>
</gene>